<keyword evidence="5" id="KW-1185">Reference proteome</keyword>
<name>A0A2P6TK20_CHLSO</name>
<keyword evidence="2" id="KW-0653">Protein transport</keyword>
<dbReference type="InterPro" id="IPR045875">
    <property type="entry name" value="NTF2"/>
</dbReference>
<dbReference type="GO" id="GO:0005635">
    <property type="term" value="C:nuclear envelope"/>
    <property type="evidence" value="ECO:0007669"/>
    <property type="project" value="UniProtKB-ARBA"/>
</dbReference>
<dbReference type="STRING" id="3076.A0A2P6TK20"/>
<evidence type="ECO:0000313" key="4">
    <source>
        <dbReference type="EMBL" id="PRW44426.1"/>
    </source>
</evidence>
<dbReference type="CDD" id="cd00780">
    <property type="entry name" value="NTF2"/>
    <property type="match status" value="1"/>
</dbReference>
<evidence type="ECO:0000313" key="5">
    <source>
        <dbReference type="Proteomes" id="UP000239899"/>
    </source>
</evidence>
<keyword evidence="2" id="KW-0539">Nucleus</keyword>
<comment type="function">
    <text evidence="2">Has a role in nuclear-cytoplasmic transport of proteins and mRNAs.</text>
</comment>
<dbReference type="GO" id="GO:0051028">
    <property type="term" value="P:mRNA transport"/>
    <property type="evidence" value="ECO:0007669"/>
    <property type="project" value="UniProtKB-UniRule"/>
</dbReference>
<dbReference type="InterPro" id="IPR032710">
    <property type="entry name" value="NTF2-like_dom_sf"/>
</dbReference>
<organism evidence="4 5">
    <name type="scientific">Chlorella sorokiniana</name>
    <name type="common">Freshwater green alga</name>
    <dbReference type="NCBI Taxonomy" id="3076"/>
    <lineage>
        <taxon>Eukaryota</taxon>
        <taxon>Viridiplantae</taxon>
        <taxon>Chlorophyta</taxon>
        <taxon>core chlorophytes</taxon>
        <taxon>Trebouxiophyceae</taxon>
        <taxon>Chlorellales</taxon>
        <taxon>Chlorellaceae</taxon>
        <taxon>Chlorella clade</taxon>
        <taxon>Chlorella</taxon>
    </lineage>
</organism>
<dbReference type="InterPro" id="IPR018222">
    <property type="entry name" value="Nuclear_transport_factor_2_euk"/>
</dbReference>
<dbReference type="SUPFAM" id="SSF54427">
    <property type="entry name" value="NTF2-like"/>
    <property type="match status" value="1"/>
</dbReference>
<feature type="domain" description="NTF2" evidence="3">
    <location>
        <begin position="8"/>
        <end position="120"/>
    </location>
</feature>
<dbReference type="PANTHER" id="PTHR12612">
    <property type="entry name" value="NUCLEAR TRANSPORT FACTOR 2"/>
    <property type="match status" value="1"/>
</dbReference>
<reference evidence="4 5" key="1">
    <citation type="journal article" date="2018" name="Plant J.">
        <title>Genome sequences of Chlorella sorokiniana UTEX 1602 and Micractinium conductrix SAG 241.80: implications to maltose excretion by a green alga.</title>
        <authorList>
            <person name="Arriola M.B."/>
            <person name="Velmurugan N."/>
            <person name="Zhang Y."/>
            <person name="Plunkett M.H."/>
            <person name="Hondzo H."/>
            <person name="Barney B.M."/>
        </authorList>
    </citation>
    <scope>NUCLEOTIDE SEQUENCE [LARGE SCALE GENOMIC DNA]</scope>
    <source>
        <strain evidence="5">UTEX 1602</strain>
    </source>
</reference>
<sequence>MAADPESVAKAFTDHYYATFDTARTNLAGLYQDQSMLTFEGQKFQGTQAIMGKLTSLPFQACKHHISSLDAQPSLSGGVLVFVTGQLLPEGETNPLKFSQTFHLAPVGGSFVVTNDLFRLNYG</sequence>
<dbReference type="AlphaFoldDB" id="A0A2P6TK20"/>
<dbReference type="EMBL" id="LHPG02000013">
    <property type="protein sequence ID" value="PRW44426.1"/>
    <property type="molecule type" value="Genomic_DNA"/>
</dbReference>
<comment type="subcellular location">
    <subcellularLocation>
        <location evidence="2">Cytoplasm</location>
    </subcellularLocation>
    <subcellularLocation>
        <location evidence="2">Nucleus</location>
    </subcellularLocation>
</comment>
<proteinExistence type="predicted"/>
<evidence type="ECO:0000256" key="2">
    <source>
        <dbReference type="RuleBase" id="RU369002"/>
    </source>
</evidence>
<keyword evidence="2" id="KW-0813">Transport</keyword>
<comment type="caution">
    <text evidence="4">The sequence shown here is derived from an EMBL/GenBank/DDBJ whole genome shotgun (WGS) entry which is preliminary data.</text>
</comment>
<dbReference type="InterPro" id="IPR002075">
    <property type="entry name" value="NTF2_dom"/>
</dbReference>
<dbReference type="GO" id="GO:0006606">
    <property type="term" value="P:protein import into nucleus"/>
    <property type="evidence" value="ECO:0007669"/>
    <property type="project" value="UniProtKB-ARBA"/>
</dbReference>
<dbReference type="Proteomes" id="UP000239899">
    <property type="component" value="Unassembled WGS sequence"/>
</dbReference>
<dbReference type="Pfam" id="PF02136">
    <property type="entry name" value="NTF2"/>
    <property type="match status" value="1"/>
</dbReference>
<evidence type="ECO:0000259" key="3">
    <source>
        <dbReference type="PROSITE" id="PS50177"/>
    </source>
</evidence>
<accession>A0A2P6TK20</accession>
<evidence type="ECO:0000256" key="1">
    <source>
        <dbReference type="ARBA" id="ARBA00022490"/>
    </source>
</evidence>
<dbReference type="FunFam" id="3.10.450.50:FF:000005">
    <property type="entry name" value="Nuclear transport factor 2"/>
    <property type="match status" value="1"/>
</dbReference>
<dbReference type="GO" id="GO:0005737">
    <property type="term" value="C:cytoplasm"/>
    <property type="evidence" value="ECO:0007669"/>
    <property type="project" value="UniProtKB-SubCell"/>
</dbReference>
<gene>
    <name evidence="4" type="ORF">C2E21_6715</name>
</gene>
<protein>
    <submittedName>
        <fullName evidence="4">Nuclear transport factor 2</fullName>
    </submittedName>
</protein>
<dbReference type="Gene3D" id="3.10.450.50">
    <property type="match status" value="1"/>
</dbReference>
<dbReference type="OrthoDB" id="6507044at2759"/>
<keyword evidence="1 2" id="KW-0963">Cytoplasm</keyword>
<dbReference type="PROSITE" id="PS50177">
    <property type="entry name" value="NTF2_DOMAIN"/>
    <property type="match status" value="1"/>
</dbReference>